<name>A0A0V0GJM3_SOLCH</name>
<evidence type="ECO:0000313" key="1">
    <source>
        <dbReference type="EMBL" id="JAP08373.1"/>
    </source>
</evidence>
<reference evidence="1" key="1">
    <citation type="submission" date="2015-12" db="EMBL/GenBank/DDBJ databases">
        <title>Gene expression during late stages of embryo sac development: a critical building block for successful pollen-pistil interactions.</title>
        <authorList>
            <person name="Liu Y."/>
            <person name="Joly V."/>
            <person name="Sabar M."/>
            <person name="Matton D.P."/>
        </authorList>
    </citation>
    <scope>NUCLEOTIDE SEQUENCE</scope>
</reference>
<sequence length="69" mass="7503">KTIASSPCLFLSYDAAPLSQAPTKLHRRNPSMNCHLRRETSVASPSLSPSVPLSLPFPPLLHPISSEDH</sequence>
<dbReference type="EMBL" id="GEDG01037017">
    <property type="protein sequence ID" value="JAP08373.1"/>
    <property type="molecule type" value="Transcribed_RNA"/>
</dbReference>
<feature type="non-terminal residue" evidence="1">
    <location>
        <position position="1"/>
    </location>
</feature>
<proteinExistence type="predicted"/>
<accession>A0A0V0GJM3</accession>
<organism evidence="1">
    <name type="scientific">Solanum chacoense</name>
    <name type="common">Chaco potato</name>
    <dbReference type="NCBI Taxonomy" id="4108"/>
    <lineage>
        <taxon>Eukaryota</taxon>
        <taxon>Viridiplantae</taxon>
        <taxon>Streptophyta</taxon>
        <taxon>Embryophyta</taxon>
        <taxon>Tracheophyta</taxon>
        <taxon>Spermatophyta</taxon>
        <taxon>Magnoliopsida</taxon>
        <taxon>eudicotyledons</taxon>
        <taxon>Gunneridae</taxon>
        <taxon>Pentapetalae</taxon>
        <taxon>asterids</taxon>
        <taxon>lamiids</taxon>
        <taxon>Solanales</taxon>
        <taxon>Solanaceae</taxon>
        <taxon>Solanoideae</taxon>
        <taxon>Solaneae</taxon>
        <taxon>Solanum</taxon>
    </lineage>
</organism>
<dbReference type="AlphaFoldDB" id="A0A0V0GJM3"/>
<protein>
    <submittedName>
        <fullName evidence="1">Putative ovule protein</fullName>
    </submittedName>
</protein>